<dbReference type="Gene3D" id="3.40.50.150">
    <property type="entry name" value="Vaccinia Virus protein VP39"/>
    <property type="match status" value="1"/>
</dbReference>
<keyword evidence="4" id="KW-0808">Transferase</keyword>
<dbReference type="EMBL" id="UINC01009662">
    <property type="protein sequence ID" value="SVA43291.1"/>
    <property type="molecule type" value="Genomic_DNA"/>
</dbReference>
<keyword evidence="3" id="KW-0489">Methyltransferase</keyword>
<feature type="non-terminal residue" evidence="8">
    <location>
        <position position="48"/>
    </location>
</feature>
<evidence type="ECO:0000256" key="4">
    <source>
        <dbReference type="ARBA" id="ARBA00022679"/>
    </source>
</evidence>
<evidence type="ECO:0000256" key="2">
    <source>
        <dbReference type="ARBA" id="ARBA00012185"/>
    </source>
</evidence>
<dbReference type="InterPro" id="IPR017985">
    <property type="entry name" value="MeTrfase_CN4_CS"/>
</dbReference>
<accession>A0A381VT92</accession>
<evidence type="ECO:0000256" key="7">
    <source>
        <dbReference type="ARBA" id="ARBA00049120"/>
    </source>
</evidence>
<dbReference type="AlphaFoldDB" id="A0A381VT92"/>
<keyword evidence="6" id="KW-0680">Restriction system</keyword>
<dbReference type="GO" id="GO:0003677">
    <property type="term" value="F:DNA binding"/>
    <property type="evidence" value="ECO:0007669"/>
    <property type="project" value="InterPro"/>
</dbReference>
<keyword evidence="5" id="KW-0949">S-adenosyl-L-methionine</keyword>
<gene>
    <name evidence="8" type="ORF">METZ01_LOCUS96145</name>
</gene>
<name>A0A381VT92_9ZZZZ</name>
<evidence type="ECO:0000256" key="5">
    <source>
        <dbReference type="ARBA" id="ARBA00022691"/>
    </source>
</evidence>
<comment type="catalytic activity">
    <reaction evidence="7">
        <text>a 2'-deoxycytidine in DNA + S-adenosyl-L-methionine = an N(4)-methyl-2'-deoxycytidine in DNA + S-adenosyl-L-homocysteine + H(+)</text>
        <dbReference type="Rhea" id="RHEA:16857"/>
        <dbReference type="Rhea" id="RHEA-COMP:11369"/>
        <dbReference type="Rhea" id="RHEA-COMP:13674"/>
        <dbReference type="ChEBI" id="CHEBI:15378"/>
        <dbReference type="ChEBI" id="CHEBI:57856"/>
        <dbReference type="ChEBI" id="CHEBI:59789"/>
        <dbReference type="ChEBI" id="CHEBI:85452"/>
        <dbReference type="ChEBI" id="CHEBI:137933"/>
        <dbReference type="EC" id="2.1.1.113"/>
    </reaction>
</comment>
<comment type="similarity">
    <text evidence="1">Belongs to the N(4)/N(6)-methyltransferase family. N(4) subfamily.</text>
</comment>
<evidence type="ECO:0000256" key="3">
    <source>
        <dbReference type="ARBA" id="ARBA00022603"/>
    </source>
</evidence>
<sequence>MDLNKTFNEDCLDTMRRLPDNTVDLTVTSPPYDGLRTYNGYSFDFESI</sequence>
<dbReference type="PROSITE" id="PS00093">
    <property type="entry name" value="N4_MTASE"/>
    <property type="match status" value="1"/>
</dbReference>
<feature type="non-terminal residue" evidence="8">
    <location>
        <position position="1"/>
    </location>
</feature>
<evidence type="ECO:0000256" key="1">
    <source>
        <dbReference type="ARBA" id="ARBA00010203"/>
    </source>
</evidence>
<reference evidence="8" key="1">
    <citation type="submission" date="2018-05" db="EMBL/GenBank/DDBJ databases">
        <authorList>
            <person name="Lanie J.A."/>
            <person name="Ng W.-L."/>
            <person name="Kazmierczak K.M."/>
            <person name="Andrzejewski T.M."/>
            <person name="Davidsen T.M."/>
            <person name="Wayne K.J."/>
            <person name="Tettelin H."/>
            <person name="Glass J.I."/>
            <person name="Rusch D."/>
            <person name="Podicherti R."/>
            <person name="Tsui H.-C.T."/>
            <person name="Winkler M.E."/>
        </authorList>
    </citation>
    <scope>NUCLEOTIDE SEQUENCE</scope>
</reference>
<evidence type="ECO:0000313" key="8">
    <source>
        <dbReference type="EMBL" id="SVA43291.1"/>
    </source>
</evidence>
<protein>
    <recommendedName>
        <fullName evidence="2">site-specific DNA-methyltransferase (cytosine-N(4)-specific)</fullName>
        <ecNumber evidence="2">2.1.1.113</ecNumber>
    </recommendedName>
</protein>
<dbReference type="GO" id="GO:0009307">
    <property type="term" value="P:DNA restriction-modification system"/>
    <property type="evidence" value="ECO:0007669"/>
    <property type="project" value="UniProtKB-KW"/>
</dbReference>
<dbReference type="GO" id="GO:0032259">
    <property type="term" value="P:methylation"/>
    <property type="evidence" value="ECO:0007669"/>
    <property type="project" value="UniProtKB-KW"/>
</dbReference>
<proteinExistence type="inferred from homology"/>
<dbReference type="InterPro" id="IPR029063">
    <property type="entry name" value="SAM-dependent_MTases_sf"/>
</dbReference>
<dbReference type="GO" id="GO:0015667">
    <property type="term" value="F:site-specific DNA-methyltransferase (cytosine-N4-specific) activity"/>
    <property type="evidence" value="ECO:0007669"/>
    <property type="project" value="UniProtKB-EC"/>
</dbReference>
<evidence type="ECO:0000256" key="6">
    <source>
        <dbReference type="ARBA" id="ARBA00022747"/>
    </source>
</evidence>
<dbReference type="EC" id="2.1.1.113" evidence="2"/>
<dbReference type="SUPFAM" id="SSF53335">
    <property type="entry name" value="S-adenosyl-L-methionine-dependent methyltransferases"/>
    <property type="match status" value="1"/>
</dbReference>
<organism evidence="8">
    <name type="scientific">marine metagenome</name>
    <dbReference type="NCBI Taxonomy" id="408172"/>
    <lineage>
        <taxon>unclassified sequences</taxon>
        <taxon>metagenomes</taxon>
        <taxon>ecological metagenomes</taxon>
    </lineage>
</organism>